<proteinExistence type="predicted"/>
<sequence>MQRFITGAHRTQDHHVAVCHAFVRELPWYGEGRDIAQFGSALFTFLQGHAEAGDREELTARLTAEFAGSYESASSRLTLTAVERQPYLHAHELGTCLLASDQESGREGDELAVRRRSREGVMVLSASGIYVVLRDGLTRQLRIIHLMKRAASPDEEGVLAGEAYQPAFMDGMRPIQERVRFVAAAAREHA</sequence>
<evidence type="ECO:0000313" key="2">
    <source>
        <dbReference type="Proteomes" id="UP001526430"/>
    </source>
</evidence>
<evidence type="ECO:0000313" key="1">
    <source>
        <dbReference type="EMBL" id="MCW8087721.1"/>
    </source>
</evidence>
<dbReference type="Proteomes" id="UP001526430">
    <property type="component" value="Unassembled WGS sequence"/>
</dbReference>
<keyword evidence="2" id="KW-1185">Reference proteome</keyword>
<comment type="caution">
    <text evidence="1">The sequence shown here is derived from an EMBL/GenBank/DDBJ whole genome shotgun (WGS) entry which is preliminary data.</text>
</comment>
<gene>
    <name evidence="1" type="ORF">OF850_19105</name>
</gene>
<dbReference type="EMBL" id="JAPFQI010000020">
    <property type="protein sequence ID" value="MCW8087721.1"/>
    <property type="molecule type" value="Genomic_DNA"/>
</dbReference>
<name>A0ABT3P013_9PROT</name>
<reference evidence="1 2" key="1">
    <citation type="submission" date="2022-10" db="EMBL/GenBank/DDBJ databases">
        <title>Roseococcus glaciei nov., sp. nov., isolated from glacier.</title>
        <authorList>
            <person name="Liu Q."/>
            <person name="Xin Y.-H."/>
        </authorList>
    </citation>
    <scope>NUCLEOTIDE SEQUENCE [LARGE SCALE GENOMIC DNA]</scope>
    <source>
        <strain evidence="1 2">MDT2-1-1</strain>
    </source>
</reference>
<accession>A0ABT3P013</accession>
<organism evidence="1 2">
    <name type="scientific">Sabulicella glaciei</name>
    <dbReference type="NCBI Taxonomy" id="2984948"/>
    <lineage>
        <taxon>Bacteria</taxon>
        <taxon>Pseudomonadati</taxon>
        <taxon>Pseudomonadota</taxon>
        <taxon>Alphaproteobacteria</taxon>
        <taxon>Acetobacterales</taxon>
        <taxon>Acetobacteraceae</taxon>
        <taxon>Sabulicella</taxon>
    </lineage>
</organism>
<protein>
    <submittedName>
        <fullName evidence="1">Uncharacterized protein</fullName>
    </submittedName>
</protein>